<dbReference type="EMBL" id="JBDFQZ010000002">
    <property type="protein sequence ID" value="KAK9749528.1"/>
    <property type="molecule type" value="Genomic_DNA"/>
</dbReference>
<gene>
    <name evidence="8" type="ORF">RND81_02G132000</name>
</gene>
<dbReference type="InterPro" id="IPR033873">
    <property type="entry name" value="CND41-like"/>
</dbReference>
<name>A0AAW1MTS7_SAPOF</name>
<dbReference type="InterPro" id="IPR021109">
    <property type="entry name" value="Peptidase_aspartic_dom_sf"/>
</dbReference>
<dbReference type="SUPFAM" id="SSF50630">
    <property type="entry name" value="Acid proteases"/>
    <property type="match status" value="1"/>
</dbReference>
<feature type="domain" description="Peptidase A1" evidence="7">
    <location>
        <begin position="140"/>
        <end position="478"/>
    </location>
</feature>
<evidence type="ECO:0000259" key="7">
    <source>
        <dbReference type="PROSITE" id="PS51767"/>
    </source>
</evidence>
<evidence type="ECO:0000256" key="1">
    <source>
        <dbReference type="ARBA" id="ARBA00007447"/>
    </source>
</evidence>
<evidence type="ECO:0000256" key="3">
    <source>
        <dbReference type="ARBA" id="ARBA00022729"/>
    </source>
</evidence>
<sequence>MKTLSNSLLLLSFLFLLTFSLTTSLDLHTLTLHSLPKPASLGPPEPNSWPAQEETETTATLELSLTLDHIDDALAASSGLSSEELFSLRLDRDAARANSIFARADGLGSSSSSSLYKRGNSSRDFSSSVVSGLAQGSGEYFTRLGVGTPPRYMYMVLDTGSDVVWIQCLPCKKCYDQTDRIFNPAQSGSFRSIPCRSKACNLLDQSGCIRRANKCAYQVSYGDGSFTIGEFASETMTFRGVKVQNVALGCGHDNEGLFVGAAGLLGLGRGKLSFPTQTGTRFGQKFSYCLVDRSASSKPSSVVFGGSSVSRTAVFTPLISNPKLDTFYYVELVGISVGGTRVPGITGELFKIDRTGSGGVIVDSGTSVTRLTRPAYLALRDAFRTGASSLKSAPGFSLFDTCFDLSGKTEVRVPTVVMHFRGADVSLPANNYLIPVDTSSRFCFAFAGTMSGLSIIGNIQQQGFRVVFDMTQRRVGFAPGACS</sequence>
<dbReference type="FunFam" id="2.40.70.10:FF:000019">
    <property type="entry name" value="aspartyl protease family protein 2"/>
    <property type="match status" value="1"/>
</dbReference>
<accession>A0AAW1MTS7</accession>
<dbReference type="Pfam" id="PF14541">
    <property type="entry name" value="TAXi_C"/>
    <property type="match status" value="1"/>
</dbReference>
<dbReference type="Proteomes" id="UP001443914">
    <property type="component" value="Unassembled WGS sequence"/>
</dbReference>
<evidence type="ECO:0000313" key="9">
    <source>
        <dbReference type="Proteomes" id="UP001443914"/>
    </source>
</evidence>
<protein>
    <recommendedName>
        <fullName evidence="7">Peptidase A1 domain-containing protein</fullName>
    </recommendedName>
</protein>
<dbReference type="InterPro" id="IPR032799">
    <property type="entry name" value="TAXi_C"/>
</dbReference>
<dbReference type="PANTHER" id="PTHR47967:SF60">
    <property type="entry name" value="PROTEIN ASPARTIC PROTEASE IN GUARD CELL 1-LIKE"/>
    <property type="match status" value="1"/>
</dbReference>
<dbReference type="FunFam" id="2.40.70.10:FF:000010">
    <property type="entry name" value="Aspartyl protease family protein 2"/>
    <property type="match status" value="1"/>
</dbReference>
<dbReference type="GO" id="GO:0004190">
    <property type="term" value="F:aspartic-type endopeptidase activity"/>
    <property type="evidence" value="ECO:0007669"/>
    <property type="project" value="InterPro"/>
</dbReference>
<feature type="active site" evidence="5">
    <location>
        <position position="158"/>
    </location>
</feature>
<evidence type="ECO:0000256" key="2">
    <source>
        <dbReference type="ARBA" id="ARBA00022670"/>
    </source>
</evidence>
<feature type="chain" id="PRO_5043743881" description="Peptidase A1 domain-containing protein" evidence="6">
    <location>
        <begin position="25"/>
        <end position="483"/>
    </location>
</feature>
<dbReference type="PROSITE" id="PS51767">
    <property type="entry name" value="PEPTIDASE_A1"/>
    <property type="match status" value="1"/>
</dbReference>
<dbReference type="InterPro" id="IPR001461">
    <property type="entry name" value="Aspartic_peptidase_A1"/>
</dbReference>
<dbReference type="PRINTS" id="PR00792">
    <property type="entry name" value="PEPSIN"/>
</dbReference>
<feature type="active site" evidence="5">
    <location>
        <position position="363"/>
    </location>
</feature>
<dbReference type="Pfam" id="PF14543">
    <property type="entry name" value="TAXi_N"/>
    <property type="match status" value="1"/>
</dbReference>
<dbReference type="Gene3D" id="2.40.70.10">
    <property type="entry name" value="Acid Proteases"/>
    <property type="match status" value="2"/>
</dbReference>
<dbReference type="InterPro" id="IPR032861">
    <property type="entry name" value="TAXi_N"/>
</dbReference>
<dbReference type="GO" id="GO:0006508">
    <property type="term" value="P:proteolysis"/>
    <property type="evidence" value="ECO:0007669"/>
    <property type="project" value="UniProtKB-KW"/>
</dbReference>
<dbReference type="PANTHER" id="PTHR47967">
    <property type="entry name" value="OS07G0603500 PROTEIN-RELATED"/>
    <property type="match status" value="1"/>
</dbReference>
<evidence type="ECO:0000313" key="8">
    <source>
        <dbReference type="EMBL" id="KAK9749528.1"/>
    </source>
</evidence>
<comment type="caution">
    <text evidence="8">The sequence shown here is derived from an EMBL/GenBank/DDBJ whole genome shotgun (WGS) entry which is preliminary data.</text>
</comment>
<organism evidence="8 9">
    <name type="scientific">Saponaria officinalis</name>
    <name type="common">Common soapwort</name>
    <name type="synonym">Lychnis saponaria</name>
    <dbReference type="NCBI Taxonomy" id="3572"/>
    <lineage>
        <taxon>Eukaryota</taxon>
        <taxon>Viridiplantae</taxon>
        <taxon>Streptophyta</taxon>
        <taxon>Embryophyta</taxon>
        <taxon>Tracheophyta</taxon>
        <taxon>Spermatophyta</taxon>
        <taxon>Magnoliopsida</taxon>
        <taxon>eudicotyledons</taxon>
        <taxon>Gunneridae</taxon>
        <taxon>Pentapetalae</taxon>
        <taxon>Caryophyllales</taxon>
        <taxon>Caryophyllaceae</taxon>
        <taxon>Caryophylleae</taxon>
        <taxon>Saponaria</taxon>
    </lineage>
</organism>
<keyword evidence="4" id="KW-0378">Hydrolase</keyword>
<evidence type="ECO:0000256" key="4">
    <source>
        <dbReference type="ARBA" id="ARBA00022801"/>
    </source>
</evidence>
<dbReference type="CDD" id="cd05472">
    <property type="entry name" value="cnd41_like"/>
    <property type="match status" value="1"/>
</dbReference>
<evidence type="ECO:0000256" key="6">
    <source>
        <dbReference type="SAM" id="SignalP"/>
    </source>
</evidence>
<dbReference type="AlphaFoldDB" id="A0AAW1MTS7"/>
<keyword evidence="2" id="KW-0645">Protease</keyword>
<feature type="signal peptide" evidence="6">
    <location>
        <begin position="1"/>
        <end position="24"/>
    </location>
</feature>
<keyword evidence="3 6" id="KW-0732">Signal</keyword>
<proteinExistence type="inferred from homology"/>
<keyword evidence="9" id="KW-1185">Reference proteome</keyword>
<dbReference type="InterPro" id="IPR033121">
    <property type="entry name" value="PEPTIDASE_A1"/>
</dbReference>
<comment type="similarity">
    <text evidence="1">Belongs to the peptidase A1 family.</text>
</comment>
<evidence type="ECO:0000256" key="5">
    <source>
        <dbReference type="PIRSR" id="PIRSR601461-1"/>
    </source>
</evidence>
<dbReference type="InterPro" id="IPR051708">
    <property type="entry name" value="Plant_Aspart_Prot_A1"/>
</dbReference>
<reference evidence="8" key="1">
    <citation type="submission" date="2024-03" db="EMBL/GenBank/DDBJ databases">
        <title>WGS assembly of Saponaria officinalis var. Norfolk2.</title>
        <authorList>
            <person name="Jenkins J."/>
            <person name="Shu S."/>
            <person name="Grimwood J."/>
            <person name="Barry K."/>
            <person name="Goodstein D."/>
            <person name="Schmutz J."/>
            <person name="Leebens-Mack J."/>
            <person name="Osbourn A."/>
        </authorList>
    </citation>
    <scope>NUCLEOTIDE SEQUENCE [LARGE SCALE GENOMIC DNA]</scope>
    <source>
        <strain evidence="8">JIC</strain>
    </source>
</reference>